<dbReference type="STRING" id="4558.A0A1B6PEB5"/>
<dbReference type="Gene3D" id="3.80.10.10">
    <property type="entry name" value="Ribonuclease Inhibitor"/>
    <property type="match status" value="1"/>
</dbReference>
<evidence type="ECO:0000259" key="11">
    <source>
        <dbReference type="Pfam" id="PF23598"/>
    </source>
</evidence>
<dbReference type="InParanoid" id="A0A1B6PEB5"/>
<reference evidence="13" key="2">
    <citation type="journal article" date="2018" name="Plant J.">
        <title>The Sorghum bicolor reference genome: improved assembly, gene annotations, a transcriptome atlas, and signatures of genome organization.</title>
        <authorList>
            <person name="McCormick R.F."/>
            <person name="Truong S.K."/>
            <person name="Sreedasyam A."/>
            <person name="Jenkins J."/>
            <person name="Shu S."/>
            <person name="Sims D."/>
            <person name="Kennedy M."/>
            <person name="Amirebrahimi M."/>
            <person name="Weers B.D."/>
            <person name="McKinley B."/>
            <person name="Mattison A."/>
            <person name="Morishige D.T."/>
            <person name="Grimwood J."/>
            <person name="Schmutz J."/>
            <person name="Mullet J.E."/>
        </authorList>
    </citation>
    <scope>NUCLEOTIDE SEQUENCE [LARGE SCALE GENOMIC DNA]</scope>
    <source>
        <strain evidence="13">cv. BTx623</strain>
    </source>
</reference>
<dbReference type="Pfam" id="PF18052">
    <property type="entry name" value="Rx_N"/>
    <property type="match status" value="1"/>
</dbReference>
<dbReference type="OMA" id="EISYALM"/>
<dbReference type="InterPro" id="IPR055414">
    <property type="entry name" value="LRR_R13L4/SHOC2-like"/>
</dbReference>
<feature type="domain" description="NB-ARC" evidence="8">
    <location>
        <begin position="183"/>
        <end position="361"/>
    </location>
</feature>
<dbReference type="InterPro" id="IPR058922">
    <property type="entry name" value="WHD_DRP"/>
</dbReference>
<evidence type="ECO:0000313" key="12">
    <source>
        <dbReference type="EMBL" id="KXG24016.1"/>
    </source>
</evidence>
<dbReference type="InterPro" id="IPR041118">
    <property type="entry name" value="Rx_N"/>
</dbReference>
<dbReference type="InterPro" id="IPR044974">
    <property type="entry name" value="Disease_R_plants"/>
</dbReference>
<dbReference type="GO" id="GO:0043531">
    <property type="term" value="F:ADP binding"/>
    <property type="evidence" value="ECO:0007669"/>
    <property type="project" value="InterPro"/>
</dbReference>
<dbReference type="FunFam" id="1.10.10.10:FF:000322">
    <property type="entry name" value="Probable disease resistance protein At1g63360"/>
    <property type="match status" value="1"/>
</dbReference>
<sequence>MEFAMGAIGSFLPKLGELLGNEYTLQKSVRRDLEYLQRELQSMQAALSVVAAVPREQLQELDRLWASDVRELSQDIEDVVDTYLVRIEGPASDPKCGKFKGLLVKMADLRKKFRARHQLGTAIKDIKDQVKEVANRDERYRGPHGVVASLTAGAATRVTTCTVDPRLIALYGAQKNIVGIADAKAEVMAKLFEGDDVSRRQLKILSIVGFGGLGKTTLANAVYSELSAGQFDRRAFVTVSRNPDVKKVLRDLLYELDNPKFCELSGATLLDERQLIDQLRSSLHTIRYSIVIDDLWDVQAWETIRYAMADSHCGSRIITTTRNLEVSKACCSSNNDIIYNMKPLSDDDSRILFHKRIFPSETGCPHELEQVSREILKKCGGVPLAIITIASHLAGDQHIKPKDEWDALLNSIGRGLTRGGGVEEMRRILSLSYYDIHYNLKICLLYLSIFPEDTRISKDRLIRRWIAEGFLQGENHGTNLIDLGESYFNTLINRSMIQPVGINVEGRARACRVHDMMLDLICDLSSEENFVTILDVIKGGTPFRRKIRRMSLQKSIGELTATRLVHTSMLEHVRSFSVFSSAANQMLPLSSFQVLRVLDLEGCSLWSKSHHLNLQSIGNLLHLRYLGLRGTSAHELPREIGKLQFLQILDVRRTWVKLPPSVVWLGDLMCLYVSPVVHVPIGLRNLTSLEELTGLSVGCYCVDIVKELGHLTNLRTLDICWRGSERKEDHEDQALVESLHNLRNLRSFEIRGTGEHVYLSRDWLPPPHLHTLVLRVWLQTLPTWFGSSSLLPLLSHLHINIREVRLEDIQTVGMLPALRVVFLRASVNLATEQCDVEKFVLSTNAFPCAIQSHFLNVTMVPSNFPQGAMPMVQSLRFSFRVLDILSGDFDLSMRNLPSLEDIYIDHDMKKARHEDRERAQDMMSHALKGHPKRPSLHPSFHCEEDSDGSEA</sequence>
<protein>
    <submittedName>
        <fullName evidence="12">Uncharacterized protein</fullName>
    </submittedName>
</protein>
<dbReference type="Gene3D" id="1.10.8.430">
    <property type="entry name" value="Helical domain of apoptotic protease-activating factors"/>
    <property type="match status" value="1"/>
</dbReference>
<dbReference type="EMBL" id="CM000767">
    <property type="protein sequence ID" value="KXG24016.1"/>
    <property type="molecule type" value="Genomic_DNA"/>
</dbReference>
<dbReference type="InterPro" id="IPR027417">
    <property type="entry name" value="P-loop_NTPase"/>
</dbReference>
<dbReference type="InterPro" id="IPR038005">
    <property type="entry name" value="RX-like_CC"/>
</dbReference>
<dbReference type="Pfam" id="PF23598">
    <property type="entry name" value="LRR_14"/>
    <property type="match status" value="1"/>
</dbReference>
<dbReference type="AlphaFoldDB" id="A0A1B6PEB5"/>
<proteinExistence type="inferred from homology"/>
<evidence type="ECO:0000256" key="7">
    <source>
        <dbReference type="SAM" id="MobiDB-lite"/>
    </source>
</evidence>
<evidence type="ECO:0000259" key="9">
    <source>
        <dbReference type="Pfam" id="PF18052"/>
    </source>
</evidence>
<feature type="region of interest" description="Disordered" evidence="7">
    <location>
        <begin position="927"/>
        <end position="951"/>
    </location>
</feature>
<dbReference type="Gramene" id="KXG24016">
    <property type="protein sequence ID" value="KXG24016"/>
    <property type="gene ID" value="SORBI_3008G172900"/>
</dbReference>
<dbReference type="Pfam" id="PF23559">
    <property type="entry name" value="WHD_DRP"/>
    <property type="match status" value="1"/>
</dbReference>
<organism evidence="12 13">
    <name type="scientific">Sorghum bicolor</name>
    <name type="common">Sorghum</name>
    <name type="synonym">Sorghum vulgare</name>
    <dbReference type="NCBI Taxonomy" id="4558"/>
    <lineage>
        <taxon>Eukaryota</taxon>
        <taxon>Viridiplantae</taxon>
        <taxon>Streptophyta</taxon>
        <taxon>Embryophyta</taxon>
        <taxon>Tracheophyta</taxon>
        <taxon>Spermatophyta</taxon>
        <taxon>Magnoliopsida</taxon>
        <taxon>Liliopsida</taxon>
        <taxon>Poales</taxon>
        <taxon>Poaceae</taxon>
        <taxon>PACMAD clade</taxon>
        <taxon>Panicoideae</taxon>
        <taxon>Andropogonodae</taxon>
        <taxon>Andropogoneae</taxon>
        <taxon>Sorghinae</taxon>
        <taxon>Sorghum</taxon>
    </lineage>
</organism>
<dbReference type="ExpressionAtlas" id="A0A1B6PEB5">
    <property type="expression patterns" value="baseline"/>
</dbReference>
<gene>
    <name evidence="12" type="ORF">SORBI_3008G172900</name>
</gene>
<dbReference type="FunCoup" id="A0A1B6PEB5">
    <property type="interactions" value="2"/>
</dbReference>
<dbReference type="PANTHER" id="PTHR23155:SF1116">
    <property type="entry name" value="OS12G0273300 PROTEIN"/>
    <property type="match status" value="1"/>
</dbReference>
<dbReference type="Gene3D" id="1.20.5.4130">
    <property type="match status" value="1"/>
</dbReference>
<dbReference type="SUPFAM" id="SSF52058">
    <property type="entry name" value="L domain-like"/>
    <property type="match status" value="1"/>
</dbReference>
<evidence type="ECO:0000313" key="13">
    <source>
        <dbReference type="Proteomes" id="UP000000768"/>
    </source>
</evidence>
<evidence type="ECO:0000256" key="4">
    <source>
        <dbReference type="ARBA" id="ARBA00022741"/>
    </source>
</evidence>
<evidence type="ECO:0000256" key="1">
    <source>
        <dbReference type="ARBA" id="ARBA00008894"/>
    </source>
</evidence>
<dbReference type="GO" id="GO:0009626">
    <property type="term" value="P:plant-type hypersensitive response"/>
    <property type="evidence" value="ECO:0007669"/>
    <property type="project" value="UniProtKB-ARBA"/>
</dbReference>
<comment type="similarity">
    <text evidence="1">Belongs to the disease resistance NB-LRR family.</text>
</comment>
<accession>A0A1B6PEB5</accession>
<dbReference type="CDD" id="cd14798">
    <property type="entry name" value="RX-CC_like"/>
    <property type="match status" value="1"/>
</dbReference>
<name>A0A1B6PEB5_SORBI</name>
<dbReference type="GO" id="GO:0042742">
    <property type="term" value="P:defense response to bacterium"/>
    <property type="evidence" value="ECO:0007669"/>
    <property type="project" value="UniProtKB-ARBA"/>
</dbReference>
<dbReference type="PANTHER" id="PTHR23155">
    <property type="entry name" value="DISEASE RESISTANCE PROTEIN RP"/>
    <property type="match status" value="1"/>
</dbReference>
<reference evidence="12 13" key="1">
    <citation type="journal article" date="2009" name="Nature">
        <title>The Sorghum bicolor genome and the diversification of grasses.</title>
        <authorList>
            <person name="Paterson A.H."/>
            <person name="Bowers J.E."/>
            <person name="Bruggmann R."/>
            <person name="Dubchak I."/>
            <person name="Grimwood J."/>
            <person name="Gundlach H."/>
            <person name="Haberer G."/>
            <person name="Hellsten U."/>
            <person name="Mitros T."/>
            <person name="Poliakov A."/>
            <person name="Schmutz J."/>
            <person name="Spannagl M."/>
            <person name="Tang H."/>
            <person name="Wang X."/>
            <person name="Wicker T."/>
            <person name="Bharti A.K."/>
            <person name="Chapman J."/>
            <person name="Feltus F.A."/>
            <person name="Gowik U."/>
            <person name="Grigoriev I.V."/>
            <person name="Lyons E."/>
            <person name="Maher C.A."/>
            <person name="Martis M."/>
            <person name="Narechania A."/>
            <person name="Otillar R.P."/>
            <person name="Penning B.W."/>
            <person name="Salamov A.A."/>
            <person name="Wang Y."/>
            <person name="Zhang L."/>
            <person name="Carpita N.C."/>
            <person name="Freeling M."/>
            <person name="Gingle A.R."/>
            <person name="Hash C.T."/>
            <person name="Keller B."/>
            <person name="Klein P."/>
            <person name="Kresovich S."/>
            <person name="McCann M.C."/>
            <person name="Ming R."/>
            <person name="Peterson D.G."/>
            <person name="Mehboob-ur-Rahman"/>
            <person name="Ware D."/>
            <person name="Westhoff P."/>
            <person name="Mayer K.F."/>
            <person name="Messing J."/>
            <person name="Rokhsar D.S."/>
        </authorList>
    </citation>
    <scope>NUCLEOTIDE SEQUENCE [LARGE SCALE GENOMIC DNA]</scope>
    <source>
        <strain evidence="13">cv. BTx623</strain>
    </source>
</reference>
<dbReference type="InterPro" id="IPR032675">
    <property type="entry name" value="LRR_dom_sf"/>
</dbReference>
<evidence type="ECO:0000256" key="6">
    <source>
        <dbReference type="ARBA" id="ARBA00023054"/>
    </source>
</evidence>
<evidence type="ECO:0000259" key="10">
    <source>
        <dbReference type="Pfam" id="PF23559"/>
    </source>
</evidence>
<keyword evidence="4" id="KW-0547">Nucleotide-binding</keyword>
<dbReference type="InterPro" id="IPR002182">
    <property type="entry name" value="NB-ARC"/>
</dbReference>
<evidence type="ECO:0000256" key="2">
    <source>
        <dbReference type="ARBA" id="ARBA00022614"/>
    </source>
</evidence>
<keyword evidence="13" id="KW-1185">Reference proteome</keyword>
<evidence type="ECO:0000256" key="3">
    <source>
        <dbReference type="ARBA" id="ARBA00022737"/>
    </source>
</evidence>
<dbReference type="Gene3D" id="1.10.10.10">
    <property type="entry name" value="Winged helix-like DNA-binding domain superfamily/Winged helix DNA-binding domain"/>
    <property type="match status" value="1"/>
</dbReference>
<feature type="domain" description="Disease resistance R13L4/SHOC-2-like LRR" evidence="11">
    <location>
        <begin position="572"/>
        <end position="936"/>
    </location>
</feature>
<evidence type="ECO:0000259" key="8">
    <source>
        <dbReference type="Pfam" id="PF00931"/>
    </source>
</evidence>
<dbReference type="Gene3D" id="3.40.50.300">
    <property type="entry name" value="P-loop containing nucleotide triphosphate hydrolases"/>
    <property type="match status" value="1"/>
</dbReference>
<feature type="domain" description="Disease resistance protein winged helix" evidence="10">
    <location>
        <begin position="449"/>
        <end position="521"/>
    </location>
</feature>
<dbReference type="PRINTS" id="PR00364">
    <property type="entry name" value="DISEASERSIST"/>
</dbReference>
<keyword evidence="6" id="KW-0175">Coiled coil</keyword>
<keyword evidence="2" id="KW-0433">Leucine-rich repeat</keyword>
<dbReference type="Proteomes" id="UP000000768">
    <property type="component" value="Chromosome 8"/>
</dbReference>
<dbReference type="GO" id="GO:0002758">
    <property type="term" value="P:innate immune response-activating signaling pathway"/>
    <property type="evidence" value="ECO:0007669"/>
    <property type="project" value="UniProtKB-ARBA"/>
</dbReference>
<evidence type="ECO:0000256" key="5">
    <source>
        <dbReference type="ARBA" id="ARBA00022821"/>
    </source>
</evidence>
<dbReference type="InterPro" id="IPR036388">
    <property type="entry name" value="WH-like_DNA-bd_sf"/>
</dbReference>
<dbReference type="Pfam" id="PF00931">
    <property type="entry name" value="NB-ARC"/>
    <property type="match status" value="1"/>
</dbReference>
<keyword evidence="3" id="KW-0677">Repeat</keyword>
<dbReference type="InterPro" id="IPR042197">
    <property type="entry name" value="Apaf_helical"/>
</dbReference>
<feature type="domain" description="Disease resistance N-terminal" evidence="9">
    <location>
        <begin position="7"/>
        <end position="98"/>
    </location>
</feature>
<keyword evidence="5" id="KW-0611">Plant defense</keyword>
<dbReference type="SUPFAM" id="SSF52540">
    <property type="entry name" value="P-loop containing nucleoside triphosphate hydrolases"/>
    <property type="match status" value="1"/>
</dbReference>